<dbReference type="CDD" id="cd14473">
    <property type="entry name" value="FERM_B-lobe"/>
    <property type="match status" value="1"/>
</dbReference>
<feature type="region of interest" description="Disordered" evidence="5">
    <location>
        <begin position="1301"/>
        <end position="1352"/>
    </location>
</feature>
<evidence type="ECO:0000313" key="7">
    <source>
        <dbReference type="EMBL" id="CDS37112.1"/>
    </source>
</evidence>
<dbReference type="EMBL" id="LN902843">
    <property type="protein sequence ID" value="CDS37112.1"/>
    <property type="molecule type" value="Genomic_DNA"/>
</dbReference>
<feature type="compositionally biased region" description="Polar residues" evidence="5">
    <location>
        <begin position="332"/>
        <end position="344"/>
    </location>
</feature>
<dbReference type="Pfam" id="PF09379">
    <property type="entry name" value="FERM_N"/>
    <property type="match status" value="1"/>
</dbReference>
<evidence type="ECO:0000256" key="1">
    <source>
        <dbReference type="ARBA" id="ARBA00004202"/>
    </source>
</evidence>
<proteinExistence type="predicted"/>
<dbReference type="CDD" id="cd17097">
    <property type="entry name" value="FERM_F1_ERM_like"/>
    <property type="match status" value="1"/>
</dbReference>
<feature type="coiled-coil region" evidence="4">
    <location>
        <begin position="547"/>
        <end position="597"/>
    </location>
</feature>
<dbReference type="PRINTS" id="PR00935">
    <property type="entry name" value="BAND41"/>
</dbReference>
<dbReference type="InterPro" id="IPR019749">
    <property type="entry name" value="Band_41_domain"/>
</dbReference>
<dbReference type="PROSITE" id="PS50057">
    <property type="entry name" value="FERM_3"/>
    <property type="match status" value="1"/>
</dbReference>
<dbReference type="GO" id="GO:0005886">
    <property type="term" value="C:plasma membrane"/>
    <property type="evidence" value="ECO:0007669"/>
    <property type="project" value="UniProtKB-SubCell"/>
</dbReference>
<feature type="region of interest" description="Disordered" evidence="5">
    <location>
        <begin position="620"/>
        <end position="716"/>
    </location>
</feature>
<feature type="compositionally biased region" description="Basic and acidic residues" evidence="5">
    <location>
        <begin position="628"/>
        <end position="639"/>
    </location>
</feature>
<feature type="compositionally biased region" description="Gly residues" evidence="5">
    <location>
        <begin position="1323"/>
        <end position="1336"/>
    </location>
</feature>
<feature type="region of interest" description="Disordered" evidence="5">
    <location>
        <begin position="1221"/>
        <end position="1271"/>
    </location>
</feature>
<keyword evidence="8" id="KW-1185">Reference proteome</keyword>
<feature type="compositionally biased region" description="Gly residues" evidence="5">
    <location>
        <begin position="1228"/>
        <end position="1239"/>
    </location>
</feature>
<keyword evidence="4" id="KW-0175">Coiled coil</keyword>
<evidence type="ECO:0000256" key="2">
    <source>
        <dbReference type="ARBA" id="ARBA00022475"/>
    </source>
</evidence>
<feature type="compositionally biased region" description="Acidic residues" evidence="5">
    <location>
        <begin position="640"/>
        <end position="655"/>
    </location>
</feature>
<dbReference type="Proteomes" id="UP000017246">
    <property type="component" value="Unassembled WGS sequence"/>
</dbReference>
<feature type="domain" description="FERM" evidence="6">
    <location>
        <begin position="12"/>
        <end position="352"/>
    </location>
</feature>
<reference evidence="7" key="2">
    <citation type="submission" date="2015-11" db="EMBL/GenBank/DDBJ databases">
        <authorList>
            <person name="Zhang Y."/>
            <person name="Guo Z."/>
        </authorList>
    </citation>
    <scope>NUCLEOTIDE SEQUENCE</scope>
</reference>
<evidence type="ECO:0000259" key="6">
    <source>
        <dbReference type="PROSITE" id="PS50057"/>
    </source>
</evidence>
<feature type="region of interest" description="Disordered" evidence="5">
    <location>
        <begin position="415"/>
        <end position="470"/>
    </location>
</feature>
<dbReference type="SUPFAM" id="SSF54236">
    <property type="entry name" value="Ubiquitin-like"/>
    <property type="match status" value="1"/>
</dbReference>
<feature type="region of interest" description="Disordered" evidence="5">
    <location>
        <begin position="1550"/>
        <end position="1578"/>
    </location>
</feature>
<feature type="compositionally biased region" description="Low complexity" evidence="5">
    <location>
        <begin position="1505"/>
        <end position="1524"/>
    </location>
</feature>
<keyword evidence="3" id="KW-0472">Membrane</keyword>
<gene>
    <name evidence="7" type="ORF">EmuJ_000434400</name>
</gene>
<dbReference type="Gene3D" id="1.20.80.10">
    <property type="match status" value="1"/>
</dbReference>
<feature type="region of interest" description="Disordered" evidence="5">
    <location>
        <begin position="326"/>
        <end position="399"/>
    </location>
</feature>
<reference evidence="7" key="1">
    <citation type="journal article" date="2013" name="Nature">
        <title>The genomes of four tapeworm species reveal adaptations to parasitism.</title>
        <authorList>
            <person name="Tsai I.J."/>
            <person name="Zarowiecki M."/>
            <person name="Holroyd N."/>
            <person name="Garciarrubio A."/>
            <person name="Sanchez-Flores A."/>
            <person name="Brooks K.L."/>
            <person name="Tracey A."/>
            <person name="Bobes R.J."/>
            <person name="Fragoso G."/>
            <person name="Sciutto E."/>
            <person name="Aslett M."/>
            <person name="Beasley H."/>
            <person name="Bennett H.M."/>
            <person name="Cai J."/>
            <person name="Camicia F."/>
            <person name="Clark R."/>
            <person name="Cucher M."/>
            <person name="De Silva N."/>
            <person name="Day T.A."/>
            <person name="Deplazes P."/>
            <person name="Estrada K."/>
            <person name="Fernandez C."/>
            <person name="Holland P.W."/>
            <person name="Hou J."/>
            <person name="Hu S."/>
            <person name="Huckvale T."/>
            <person name="Hung S.S."/>
            <person name="Kamenetzky L."/>
            <person name="Keane J.A."/>
            <person name="Kiss F."/>
            <person name="Koziol U."/>
            <person name="Lambert O."/>
            <person name="Liu K."/>
            <person name="Luo X."/>
            <person name="Luo Y."/>
            <person name="Macchiaroli N."/>
            <person name="Nichol S."/>
            <person name="Paps J."/>
            <person name="Parkinson J."/>
            <person name="Pouchkina-Stantcheva N."/>
            <person name="Riddiford N."/>
            <person name="Rosenzvit M."/>
            <person name="Salinas G."/>
            <person name="Wasmuth J.D."/>
            <person name="Zamanian M."/>
            <person name="Zheng Y."/>
            <person name="Cai X."/>
            <person name="Soberon X."/>
            <person name="Olson P.D."/>
            <person name="Laclette J.P."/>
            <person name="Brehm K."/>
            <person name="Berriman M."/>
            <person name="Garciarrubio A."/>
            <person name="Bobes R.J."/>
            <person name="Fragoso G."/>
            <person name="Sanchez-Flores A."/>
            <person name="Estrada K."/>
            <person name="Cevallos M.A."/>
            <person name="Morett E."/>
            <person name="Gonzalez V."/>
            <person name="Portillo T."/>
            <person name="Ochoa-Leyva A."/>
            <person name="Jose M.V."/>
            <person name="Sciutto E."/>
            <person name="Landa A."/>
            <person name="Jimenez L."/>
            <person name="Valdes V."/>
            <person name="Carrero J.C."/>
            <person name="Larralde C."/>
            <person name="Morales-Montor J."/>
            <person name="Limon-Lason J."/>
            <person name="Soberon X."/>
            <person name="Laclette J.P."/>
        </authorList>
    </citation>
    <scope>NUCLEOTIDE SEQUENCE [LARGE SCALE GENOMIC DNA]</scope>
</reference>
<evidence type="ECO:0000256" key="3">
    <source>
        <dbReference type="ARBA" id="ARBA00023136"/>
    </source>
</evidence>
<dbReference type="Pfam" id="PF09380">
    <property type="entry name" value="FERM_C"/>
    <property type="match status" value="1"/>
</dbReference>
<name>A0A068Y1Y8_ECHMU</name>
<dbReference type="GO" id="GO:0003779">
    <property type="term" value="F:actin binding"/>
    <property type="evidence" value="ECO:0007669"/>
    <property type="project" value="InterPro"/>
</dbReference>
<dbReference type="InterPro" id="IPR029071">
    <property type="entry name" value="Ubiquitin-like_domsf"/>
</dbReference>
<evidence type="ECO:0000256" key="5">
    <source>
        <dbReference type="SAM" id="MobiDB-lite"/>
    </source>
</evidence>
<evidence type="ECO:0000256" key="4">
    <source>
        <dbReference type="SAM" id="Coils"/>
    </source>
</evidence>
<dbReference type="OrthoDB" id="6287802at2759"/>
<comment type="subcellular location">
    <subcellularLocation>
        <location evidence="1">Cell membrane</location>
        <topology evidence="1">Peripheral membrane protein</topology>
    </subcellularLocation>
</comment>
<accession>A0A068Y1Y8</accession>
<dbReference type="SMART" id="SM01196">
    <property type="entry name" value="FERM_C"/>
    <property type="match status" value="1"/>
</dbReference>
<dbReference type="InterPro" id="IPR018979">
    <property type="entry name" value="FERM_N"/>
</dbReference>
<organism evidence="7 8">
    <name type="scientific">Echinococcus multilocularis</name>
    <name type="common">Fox tapeworm</name>
    <dbReference type="NCBI Taxonomy" id="6211"/>
    <lineage>
        <taxon>Eukaryota</taxon>
        <taxon>Metazoa</taxon>
        <taxon>Spiralia</taxon>
        <taxon>Lophotrochozoa</taxon>
        <taxon>Platyhelminthes</taxon>
        <taxon>Cestoda</taxon>
        <taxon>Eucestoda</taxon>
        <taxon>Cyclophyllidea</taxon>
        <taxon>Taeniidae</taxon>
        <taxon>Echinococcus</taxon>
    </lineage>
</organism>
<protein>
    <submittedName>
        <fullName evidence="7">Merlin:moesin:ezrin:radixin</fullName>
    </submittedName>
</protein>
<dbReference type="InterPro" id="IPR011174">
    <property type="entry name" value="ERM"/>
</dbReference>
<dbReference type="SMART" id="SM00295">
    <property type="entry name" value="B41"/>
    <property type="match status" value="1"/>
</dbReference>
<dbReference type="Pfam" id="PF00373">
    <property type="entry name" value="FERM_M"/>
    <property type="match status" value="1"/>
</dbReference>
<dbReference type="InterPro" id="IPR000299">
    <property type="entry name" value="FERM_domain"/>
</dbReference>
<dbReference type="InterPro" id="IPR035963">
    <property type="entry name" value="FERM_2"/>
</dbReference>
<dbReference type="Gene3D" id="2.30.29.30">
    <property type="entry name" value="Pleckstrin-homology domain (PH domain)/Phosphotyrosine-binding domain (PTB)"/>
    <property type="match status" value="1"/>
</dbReference>
<dbReference type="OMA" id="MKAHERE"/>
<dbReference type="Gene3D" id="3.10.20.90">
    <property type="entry name" value="Phosphatidylinositol 3-kinase Catalytic Subunit, Chain A, domain 1"/>
    <property type="match status" value="1"/>
</dbReference>
<dbReference type="SUPFAM" id="SSF50729">
    <property type="entry name" value="PH domain-like"/>
    <property type="match status" value="1"/>
</dbReference>
<sequence>MRWLRRHSSKTIAVKVSTLESDLEFSIPVKSTGKDLFDLVCGTFGLRETWYFGLQSYVLVNDGSVKYLNWLKPDKILSQHPLPLPFQFCYFFHAKFYPEDVEHELIQPITKHLFYLEVKDKIENRGRLSHLGDATFIQPSLEAAIQLTVLSAQIEFEDFGEGETDDVTEQLVLSKRLLRLLPKYLSVNIQVNTGVAQRLKECYMSNKGLNREEAELRYLKIAQSYRLFGVDYFVVTCVRMKDPRTLSLTRYFSRAEFSHWRTLDRNQELSWVGITAAGIQLFTKDHVDRARYTFPWNIIKNVSYRERKFTVKLNMAWRPTKKSAGLTFSGCRPSSTQAQQQSGHSPAGGTGAMTLSAPHTPSAARGSPSLPGTPVSGKRGPMLPPLPPPPQPPVTFALSPTTSVSSKYLSTTAHLSRGQLVRAGSKERPLPSPADPQEPVIQARESTTTYGGGSSTGIHPHRSTVSVSPASDFASGGGGIFGSSGVSSAGSVASGPPPVSRHGVTIIEMWLAEPYQAKNIIHLCAGNHSLFMRRRQPDSIDVQQMKAHEREERLRRETERARLLRERSEKTAALKLNAALESRCAELESALRSSTATAAAAAAAGSPSLPSPVEALISSRRVLKRTAMPKDGDGEGRGEEGEEEREVEEEGDGENIDEKEGELQRQSGVQFSSRESHERLSSPPAYAHLQHQRWQRHGGAEGRRSKGETIKGIGLPSDPVRLAQASPHAVPSGIYEGFVMAHSAAVASIPTQSEPAIPQTLAWSPTVIHQAREDLTSLTYSQPPFLPPRPALVTQSLEHLPSQQIAPNLSQRSRVPAPLVSYPITSTLSLHSGHGAVNPLQKTGPNVVPSHASNYYMQQRLTHQGQSSHPWPSTHIAALGSTHSARLFNGFSYPGHLNLTGNESARQGIATTGVAMTSPSPALAQASCLTFGLSGRPTISISPAESVPLVGQSASRRPPFSHLHQPAMWIGGFPPSAYTNPYANYPYAPSNSGTPICYCPPWGYRGFNSAAYYDANAAQPCFSQSVPCAPVSMPILNAGDELYMTGGGETEELPCLSGYYQPPCYPYYDPYWHWLRAATGVVASCTASSTGVEPRTVGWSPNAVPAPPPPPFPLPTLANAPLSAMLSPYAGPTRRRIQQQKLAATRQLQRQQQQRFQQHLDCQEGAGLPSGRQVIRGVSLQDLPSRTRSGSESGFGVDHPREYSASRPSLVQMVAATSSATFQPSDNHGGGSSGSYGGDGDTRLEDQQPPGIFTSPPPPSLLTNPTSSSKEQIRLAYQQQLHRRMWEEWMWRASTAYPSQRVPGEVTERPEHQHLSAYPSPGSGTGASVSGGGGSGAPFRRMPPPPPPSYSQYVASGISPQSGQQHLTPIGAVTDIRDPSGPDGSSSVGYMGLDFHGVTGAAPLSSGALAEVPPLPTLDEPFHHREHLPSSFSSLQRGQHPGSVDRLSTMVRLSRSSVLGHKTNSHLYANMTLVDGKLVPLMGRPAPHQPMRAPVPFSETRAVGASSATTTTTTGVSVVPTSSRQSRPLTRYHSSQTVWLTGTICDVEASRQPSESASPQFPPSKVEIPKGVGFWEPQ</sequence>
<feature type="region of interest" description="Disordered" evidence="5">
    <location>
        <begin position="1178"/>
        <end position="1203"/>
    </location>
</feature>
<dbReference type="InterPro" id="IPR018980">
    <property type="entry name" value="FERM_PH-like_C"/>
</dbReference>
<dbReference type="PANTHER" id="PTHR23281">
    <property type="entry name" value="MERLIN/MOESIN/EZRIN/RADIXIN"/>
    <property type="match status" value="1"/>
</dbReference>
<feature type="compositionally biased region" description="Polar residues" evidence="5">
    <location>
        <begin position="664"/>
        <end position="673"/>
    </location>
</feature>
<dbReference type="InterPro" id="IPR011993">
    <property type="entry name" value="PH-like_dom_sf"/>
</dbReference>
<dbReference type="Gene3D" id="1.20.5.450">
    <property type="match status" value="1"/>
</dbReference>
<keyword evidence="2" id="KW-1003">Cell membrane</keyword>
<dbReference type="InterPro" id="IPR019747">
    <property type="entry name" value="FERM_CS"/>
</dbReference>
<feature type="region of interest" description="Disordered" evidence="5">
    <location>
        <begin position="1505"/>
        <end position="1531"/>
    </location>
</feature>
<feature type="compositionally biased region" description="Polar residues" evidence="5">
    <location>
        <begin position="1182"/>
        <end position="1192"/>
    </location>
</feature>
<feature type="compositionally biased region" description="Pro residues" evidence="5">
    <location>
        <begin position="382"/>
        <end position="393"/>
    </location>
</feature>
<feature type="compositionally biased region" description="Basic and acidic residues" evidence="5">
    <location>
        <begin position="698"/>
        <end position="709"/>
    </location>
</feature>
<dbReference type="SUPFAM" id="SSF47031">
    <property type="entry name" value="Second domain of FERM"/>
    <property type="match status" value="1"/>
</dbReference>
<evidence type="ECO:0000313" key="8">
    <source>
        <dbReference type="Proteomes" id="UP000017246"/>
    </source>
</evidence>
<dbReference type="InterPro" id="IPR019748">
    <property type="entry name" value="FERM_central"/>
</dbReference>
<dbReference type="eggNOG" id="KOG3529">
    <property type="taxonomic scope" value="Eukaryota"/>
</dbReference>
<dbReference type="InterPro" id="IPR014352">
    <property type="entry name" value="FERM/acyl-CoA-bd_prot_sf"/>
</dbReference>
<dbReference type="PROSITE" id="PS00660">
    <property type="entry name" value="FERM_1"/>
    <property type="match status" value="1"/>
</dbReference>
<dbReference type="STRING" id="6211.A0A068Y1Y8"/>